<proteinExistence type="predicted"/>
<name>A0A1M4XQW6_9CLOT</name>
<feature type="domain" description="Nephrocystin 3-like N-terminal" evidence="2">
    <location>
        <begin position="23"/>
        <end position="73"/>
    </location>
</feature>
<gene>
    <name evidence="3" type="ORF">SAMN05443638_1209</name>
</gene>
<protein>
    <recommendedName>
        <fullName evidence="2">Nephrocystin 3-like N-terminal domain-containing protein</fullName>
    </recommendedName>
</protein>
<evidence type="ECO:0000313" key="4">
    <source>
        <dbReference type="Proteomes" id="UP000184035"/>
    </source>
</evidence>
<accession>A0A1M4XQW6</accession>
<dbReference type="STRING" id="1533.SAMN05443638_1209"/>
<evidence type="ECO:0000259" key="2">
    <source>
        <dbReference type="Pfam" id="PF24883"/>
    </source>
</evidence>
<keyword evidence="4" id="KW-1185">Reference proteome</keyword>
<dbReference type="Gene3D" id="3.40.50.300">
    <property type="entry name" value="P-loop containing nucleotide triphosphate hydrolases"/>
    <property type="match status" value="1"/>
</dbReference>
<dbReference type="AlphaFoldDB" id="A0A1M4XQW6"/>
<dbReference type="InterPro" id="IPR056884">
    <property type="entry name" value="NPHP3-like_N"/>
</dbReference>
<sequence length="364" mass="41662">MIMEKHVFPGGNTSNGFHSFYDYMIDKETANKIFILKGGPGTGKSSLMKKVANYYLSKGYSIEYHHCSSDNNSLDGIVILELKLCILDGTSPHIVDPKYPGSVDEIINLGTCWDEENIKSSKKEIIELSKSIKEYFNRAYRFFKSAKSIYEDWENFNKNALNTAKLDNIISKLSFYFPIFNDTKNRGDERHLFATAFTPNGIITYVDTLYKEYTNITVLSGEPGLGKSTVLSSVAQAALKSGFDVEFYHNPLDPNKLEHIFIPKASMAILTSNELNKKSFNFSTIIMEDICNKDILIQNRVETIYDRLKFEELIKKGLDCIKEAKSLHDKLENYYVPSMDFKKIDQICNDIIDRFNKYDLKSLN</sequence>
<dbReference type="Pfam" id="PF24883">
    <property type="entry name" value="NPHP3_N"/>
    <property type="match status" value="1"/>
</dbReference>
<evidence type="ECO:0000313" key="3">
    <source>
        <dbReference type="EMBL" id="SHE95642.1"/>
    </source>
</evidence>
<organism evidence="3 4">
    <name type="scientific">Clostridium fallax</name>
    <dbReference type="NCBI Taxonomy" id="1533"/>
    <lineage>
        <taxon>Bacteria</taxon>
        <taxon>Bacillati</taxon>
        <taxon>Bacillota</taxon>
        <taxon>Clostridia</taxon>
        <taxon>Eubacteriales</taxon>
        <taxon>Clostridiaceae</taxon>
        <taxon>Clostridium</taxon>
    </lineage>
</organism>
<dbReference type="Proteomes" id="UP000184035">
    <property type="component" value="Unassembled WGS sequence"/>
</dbReference>
<dbReference type="RefSeq" id="WP_072896767.1">
    <property type="nucleotide sequence ID" value="NZ_FQVM01000020.1"/>
</dbReference>
<keyword evidence="1" id="KW-0677">Repeat</keyword>
<evidence type="ECO:0000256" key="1">
    <source>
        <dbReference type="ARBA" id="ARBA00022737"/>
    </source>
</evidence>
<dbReference type="SUPFAM" id="SSF52540">
    <property type="entry name" value="P-loop containing nucleoside triphosphate hydrolases"/>
    <property type="match status" value="2"/>
</dbReference>
<dbReference type="OrthoDB" id="9781752at2"/>
<reference evidence="3 4" key="1">
    <citation type="submission" date="2016-11" db="EMBL/GenBank/DDBJ databases">
        <authorList>
            <person name="Jaros S."/>
            <person name="Januszkiewicz K."/>
            <person name="Wedrychowicz H."/>
        </authorList>
    </citation>
    <scope>NUCLEOTIDE SEQUENCE [LARGE SCALE GENOMIC DNA]</scope>
    <source>
        <strain evidence="3 4">DSM 2631</strain>
    </source>
</reference>
<dbReference type="EMBL" id="FQVM01000020">
    <property type="protein sequence ID" value="SHE95642.1"/>
    <property type="molecule type" value="Genomic_DNA"/>
</dbReference>
<dbReference type="InterPro" id="IPR027417">
    <property type="entry name" value="P-loop_NTPase"/>
</dbReference>